<organism evidence="1 2">
    <name type="scientific">Puccinia triticina</name>
    <dbReference type="NCBI Taxonomy" id="208348"/>
    <lineage>
        <taxon>Eukaryota</taxon>
        <taxon>Fungi</taxon>
        <taxon>Dikarya</taxon>
        <taxon>Basidiomycota</taxon>
        <taxon>Pucciniomycotina</taxon>
        <taxon>Pucciniomycetes</taxon>
        <taxon>Pucciniales</taxon>
        <taxon>Pucciniaceae</taxon>
        <taxon>Puccinia</taxon>
    </lineage>
</organism>
<protein>
    <submittedName>
        <fullName evidence="1">Uncharacterized protein</fullName>
    </submittedName>
</protein>
<accession>A0ABY7D2E8</accession>
<dbReference type="RefSeq" id="XP_053026848.1">
    <property type="nucleotide sequence ID" value="XM_053162864.1"/>
</dbReference>
<proteinExistence type="predicted"/>
<dbReference type="EMBL" id="CP110434">
    <property type="protein sequence ID" value="WAQ91293.1"/>
    <property type="molecule type" value="Genomic_DNA"/>
</dbReference>
<name>A0ABY7D2E8_9BASI</name>
<sequence>MHGTGYNRAPRTEIVCVIDSALRLHAELQKDAGTGELAYLKPPRPAASFFPLIPPHSLSTKKLPSPPSFFTHHRSIYSPLQKRKQISSITMLARAFLSLVSCVLVAKMVASADPEYKNQLCKQGQLVGFFDSNDRVTKVQDGKATGSPGGRCQCAAMGFSCSTQPPIDMPGVTCIDMKSHC</sequence>
<dbReference type="GeneID" id="77803759"/>
<keyword evidence="2" id="KW-1185">Reference proteome</keyword>
<reference evidence="1" key="1">
    <citation type="submission" date="2022-10" db="EMBL/GenBank/DDBJ databases">
        <title>Puccinia triticina Genome sequencing and assembly.</title>
        <authorList>
            <person name="Li C."/>
        </authorList>
    </citation>
    <scope>NUCLEOTIDE SEQUENCE</scope>
    <source>
        <strain evidence="1">Pt15</strain>
    </source>
</reference>
<evidence type="ECO:0000313" key="2">
    <source>
        <dbReference type="Proteomes" id="UP001164743"/>
    </source>
</evidence>
<gene>
    <name evidence="1" type="ORF">PtA15_14A175</name>
</gene>
<dbReference type="Proteomes" id="UP001164743">
    <property type="component" value="Chromosome 14A"/>
</dbReference>
<evidence type="ECO:0000313" key="1">
    <source>
        <dbReference type="EMBL" id="WAQ91293.1"/>
    </source>
</evidence>